<accession>A0AAV4WUL5</accession>
<organism evidence="2 3">
    <name type="scientific">Caerostris extrusa</name>
    <name type="common">Bark spider</name>
    <name type="synonym">Caerostris bankana</name>
    <dbReference type="NCBI Taxonomy" id="172846"/>
    <lineage>
        <taxon>Eukaryota</taxon>
        <taxon>Metazoa</taxon>
        <taxon>Ecdysozoa</taxon>
        <taxon>Arthropoda</taxon>
        <taxon>Chelicerata</taxon>
        <taxon>Arachnida</taxon>
        <taxon>Araneae</taxon>
        <taxon>Araneomorphae</taxon>
        <taxon>Entelegynae</taxon>
        <taxon>Araneoidea</taxon>
        <taxon>Araneidae</taxon>
        <taxon>Caerostris</taxon>
    </lineage>
</organism>
<reference evidence="2 3" key="1">
    <citation type="submission" date="2021-06" db="EMBL/GenBank/DDBJ databases">
        <title>Caerostris extrusa draft genome.</title>
        <authorList>
            <person name="Kono N."/>
            <person name="Arakawa K."/>
        </authorList>
    </citation>
    <scope>NUCLEOTIDE SEQUENCE [LARGE SCALE GENOMIC DNA]</scope>
</reference>
<keyword evidence="3" id="KW-1185">Reference proteome</keyword>
<evidence type="ECO:0000313" key="3">
    <source>
        <dbReference type="Proteomes" id="UP001054945"/>
    </source>
</evidence>
<feature type="compositionally biased region" description="Basic and acidic residues" evidence="1">
    <location>
        <begin position="1"/>
        <end position="27"/>
    </location>
</feature>
<gene>
    <name evidence="2" type="ORF">CEXT_112561</name>
</gene>
<dbReference type="Proteomes" id="UP001054945">
    <property type="component" value="Unassembled WGS sequence"/>
</dbReference>
<sequence length="80" mass="8927">MCPESADQRNREIETDECSPEKFEEPHPTGGPHPRGVSTGVRISEYHPNLHGFIRAAAHKPLITKSNRAARLMGCKAHRN</sequence>
<name>A0AAV4WUL5_CAEEX</name>
<proteinExistence type="predicted"/>
<dbReference type="EMBL" id="BPLR01016650">
    <property type="protein sequence ID" value="GIY85365.1"/>
    <property type="molecule type" value="Genomic_DNA"/>
</dbReference>
<evidence type="ECO:0000313" key="2">
    <source>
        <dbReference type="EMBL" id="GIY85365.1"/>
    </source>
</evidence>
<evidence type="ECO:0000256" key="1">
    <source>
        <dbReference type="SAM" id="MobiDB-lite"/>
    </source>
</evidence>
<feature type="region of interest" description="Disordered" evidence="1">
    <location>
        <begin position="1"/>
        <end position="40"/>
    </location>
</feature>
<comment type="caution">
    <text evidence="2">The sequence shown here is derived from an EMBL/GenBank/DDBJ whole genome shotgun (WGS) entry which is preliminary data.</text>
</comment>
<dbReference type="AlphaFoldDB" id="A0AAV4WUL5"/>
<protein>
    <submittedName>
        <fullName evidence="2">Uncharacterized protein</fullName>
    </submittedName>
</protein>